<evidence type="ECO:0000256" key="6">
    <source>
        <dbReference type="ARBA" id="ARBA00023002"/>
    </source>
</evidence>
<keyword evidence="6 10" id="KW-0560">Oxidoreductase</keyword>
<reference evidence="12" key="2">
    <citation type="submission" date="2020-12" db="EMBL/GenBank/DDBJ databases">
        <authorList>
            <person name="Kanost M."/>
        </authorList>
    </citation>
    <scope>NUCLEOTIDE SEQUENCE</scope>
</reference>
<comment type="caution">
    <text evidence="12">The sequence shown here is derived from an EMBL/GenBank/DDBJ whole genome shotgun (WGS) entry which is preliminary data.</text>
</comment>
<comment type="subcellular location">
    <subcellularLocation>
        <location evidence="10">Mitochondrion</location>
    </subcellularLocation>
    <subcellularLocation>
        <location evidence="10">Membrane</location>
        <topology evidence="10">Multi-pass membrane protein</topology>
    </subcellularLocation>
</comment>
<keyword evidence="5 10" id="KW-0521">NADP</keyword>
<comment type="cofactor">
    <cofactor evidence="1 10">
        <name>FAD</name>
        <dbReference type="ChEBI" id="CHEBI:57692"/>
    </cofactor>
</comment>
<dbReference type="GO" id="GO:0019805">
    <property type="term" value="P:quinolinate biosynthetic process"/>
    <property type="evidence" value="ECO:0007669"/>
    <property type="project" value="UniProtKB-UniRule"/>
</dbReference>
<evidence type="ECO:0000313" key="13">
    <source>
        <dbReference type="Proteomes" id="UP000791440"/>
    </source>
</evidence>
<dbReference type="GO" id="GO:0071949">
    <property type="term" value="F:FAD binding"/>
    <property type="evidence" value="ECO:0007669"/>
    <property type="project" value="InterPro"/>
</dbReference>
<keyword evidence="10" id="KW-0472">Membrane</keyword>
<dbReference type="InterPro" id="IPR036188">
    <property type="entry name" value="FAD/NAD-bd_sf"/>
</dbReference>
<evidence type="ECO:0000313" key="12">
    <source>
        <dbReference type="EMBL" id="KAG6459521.1"/>
    </source>
</evidence>
<dbReference type="InterPro" id="IPR002938">
    <property type="entry name" value="FAD-bd"/>
</dbReference>
<dbReference type="Pfam" id="PF01494">
    <property type="entry name" value="FAD_binding_3"/>
    <property type="match status" value="1"/>
</dbReference>
<dbReference type="FunFam" id="3.50.50.60:FF:000129">
    <property type="entry name" value="Kynurenine 3-monooxygenase"/>
    <property type="match status" value="1"/>
</dbReference>
<proteinExistence type="inferred from homology"/>
<dbReference type="GO" id="GO:0034354">
    <property type="term" value="P:'de novo' NAD+ biosynthetic process from L-tryptophan"/>
    <property type="evidence" value="ECO:0007669"/>
    <property type="project" value="UniProtKB-UniRule"/>
</dbReference>
<comment type="similarity">
    <text evidence="10">Belongs to the aromatic-ring hydroxylase family. KMO subfamily.</text>
</comment>
<accession>A0A921ZL29</accession>
<dbReference type="Proteomes" id="UP000791440">
    <property type="component" value="Unassembled WGS sequence"/>
</dbReference>
<evidence type="ECO:0000256" key="4">
    <source>
        <dbReference type="ARBA" id="ARBA00022827"/>
    </source>
</evidence>
<organism evidence="12 13">
    <name type="scientific">Manduca sexta</name>
    <name type="common">Tobacco hawkmoth</name>
    <name type="synonym">Tobacco hornworm</name>
    <dbReference type="NCBI Taxonomy" id="7130"/>
    <lineage>
        <taxon>Eukaryota</taxon>
        <taxon>Metazoa</taxon>
        <taxon>Ecdysozoa</taxon>
        <taxon>Arthropoda</taxon>
        <taxon>Hexapoda</taxon>
        <taxon>Insecta</taxon>
        <taxon>Pterygota</taxon>
        <taxon>Neoptera</taxon>
        <taxon>Endopterygota</taxon>
        <taxon>Lepidoptera</taxon>
        <taxon>Glossata</taxon>
        <taxon>Ditrysia</taxon>
        <taxon>Bombycoidea</taxon>
        <taxon>Sphingidae</taxon>
        <taxon>Sphinginae</taxon>
        <taxon>Sphingini</taxon>
        <taxon>Manduca</taxon>
    </lineage>
</organism>
<keyword evidence="4 10" id="KW-0274">FAD</keyword>
<comment type="function">
    <text evidence="10">Catalyzes the hydroxylation of L-kynurenine (L-Kyn) to form 3-hydroxy-L-kynurenine (L-3OHKyn). Required for synthesis of quinolinic acid.</text>
</comment>
<keyword evidence="13" id="KW-1185">Reference proteome</keyword>
<dbReference type="GO" id="GO:0005741">
    <property type="term" value="C:mitochondrial outer membrane"/>
    <property type="evidence" value="ECO:0007669"/>
    <property type="project" value="TreeGrafter"/>
</dbReference>
<evidence type="ECO:0000256" key="10">
    <source>
        <dbReference type="HAMAP-Rule" id="MF_03018"/>
    </source>
</evidence>
<dbReference type="SUPFAM" id="SSF51905">
    <property type="entry name" value="FAD/NAD(P)-binding domain"/>
    <property type="match status" value="1"/>
</dbReference>
<dbReference type="PANTHER" id="PTHR46028">
    <property type="entry name" value="KYNURENINE 3-MONOOXYGENASE"/>
    <property type="match status" value="1"/>
</dbReference>
<dbReference type="InterPro" id="IPR027545">
    <property type="entry name" value="Kynurenine_monooxygenase"/>
</dbReference>
<comment type="pathway">
    <text evidence="10">Cofactor biosynthesis; NAD(+) biosynthesis; quinolinate from L-kynurenine: step 1/3.</text>
</comment>
<dbReference type="PANTHER" id="PTHR46028:SF2">
    <property type="entry name" value="KYNURENINE 3-MONOOXYGENASE"/>
    <property type="match status" value="1"/>
</dbReference>
<evidence type="ECO:0000256" key="7">
    <source>
        <dbReference type="ARBA" id="ARBA00023033"/>
    </source>
</evidence>
<reference evidence="12" key="1">
    <citation type="journal article" date="2016" name="Insect Biochem. Mol. Biol.">
        <title>Multifaceted biological insights from a draft genome sequence of the tobacco hornworm moth, Manduca sexta.</title>
        <authorList>
            <person name="Kanost M.R."/>
            <person name="Arrese E.L."/>
            <person name="Cao X."/>
            <person name="Chen Y.R."/>
            <person name="Chellapilla S."/>
            <person name="Goldsmith M.R."/>
            <person name="Grosse-Wilde E."/>
            <person name="Heckel D.G."/>
            <person name="Herndon N."/>
            <person name="Jiang H."/>
            <person name="Papanicolaou A."/>
            <person name="Qu J."/>
            <person name="Soulages J.L."/>
            <person name="Vogel H."/>
            <person name="Walters J."/>
            <person name="Waterhouse R.M."/>
            <person name="Ahn S.J."/>
            <person name="Almeida F.C."/>
            <person name="An C."/>
            <person name="Aqrawi P."/>
            <person name="Bretschneider A."/>
            <person name="Bryant W.B."/>
            <person name="Bucks S."/>
            <person name="Chao H."/>
            <person name="Chevignon G."/>
            <person name="Christen J.M."/>
            <person name="Clarke D.F."/>
            <person name="Dittmer N.T."/>
            <person name="Ferguson L.C.F."/>
            <person name="Garavelou S."/>
            <person name="Gordon K.H.J."/>
            <person name="Gunaratna R.T."/>
            <person name="Han Y."/>
            <person name="Hauser F."/>
            <person name="He Y."/>
            <person name="Heidel-Fischer H."/>
            <person name="Hirsh A."/>
            <person name="Hu Y."/>
            <person name="Jiang H."/>
            <person name="Kalra D."/>
            <person name="Klinner C."/>
            <person name="Konig C."/>
            <person name="Kovar C."/>
            <person name="Kroll A.R."/>
            <person name="Kuwar S.S."/>
            <person name="Lee S.L."/>
            <person name="Lehman R."/>
            <person name="Li K."/>
            <person name="Li Z."/>
            <person name="Liang H."/>
            <person name="Lovelace S."/>
            <person name="Lu Z."/>
            <person name="Mansfield J.H."/>
            <person name="McCulloch K.J."/>
            <person name="Mathew T."/>
            <person name="Morton B."/>
            <person name="Muzny D.M."/>
            <person name="Neunemann D."/>
            <person name="Ongeri F."/>
            <person name="Pauchet Y."/>
            <person name="Pu L.L."/>
            <person name="Pyrousis I."/>
            <person name="Rao X.J."/>
            <person name="Redding A."/>
            <person name="Roesel C."/>
            <person name="Sanchez-Gracia A."/>
            <person name="Schaack S."/>
            <person name="Shukla A."/>
            <person name="Tetreau G."/>
            <person name="Wang Y."/>
            <person name="Xiong G.H."/>
            <person name="Traut W."/>
            <person name="Walsh T.K."/>
            <person name="Worley K.C."/>
            <person name="Wu D."/>
            <person name="Wu W."/>
            <person name="Wu Y.Q."/>
            <person name="Zhang X."/>
            <person name="Zou Z."/>
            <person name="Zucker H."/>
            <person name="Briscoe A.D."/>
            <person name="Burmester T."/>
            <person name="Clem R.J."/>
            <person name="Feyereisen R."/>
            <person name="Grimmelikhuijzen C.J.P."/>
            <person name="Hamodrakas S.J."/>
            <person name="Hansson B.S."/>
            <person name="Huguet E."/>
            <person name="Jermiin L.S."/>
            <person name="Lan Q."/>
            <person name="Lehman H.K."/>
            <person name="Lorenzen M."/>
            <person name="Merzendorfer H."/>
            <person name="Michalopoulos I."/>
            <person name="Morton D.B."/>
            <person name="Muthukrishnan S."/>
            <person name="Oakeshott J.G."/>
            <person name="Palmer W."/>
            <person name="Park Y."/>
            <person name="Passarelli A.L."/>
            <person name="Rozas J."/>
            <person name="Schwartz L.M."/>
            <person name="Smith W."/>
            <person name="Southgate A."/>
            <person name="Vilcinskas A."/>
            <person name="Vogt R."/>
            <person name="Wang P."/>
            <person name="Werren J."/>
            <person name="Yu X.Q."/>
            <person name="Zhou J.J."/>
            <person name="Brown S.J."/>
            <person name="Scherer S.E."/>
            <person name="Richards S."/>
            <person name="Blissard G.W."/>
        </authorList>
    </citation>
    <scope>NUCLEOTIDE SEQUENCE</scope>
</reference>
<keyword evidence="3 10" id="KW-0662">Pyridine nucleotide biosynthesis</keyword>
<evidence type="ECO:0000256" key="9">
    <source>
        <dbReference type="ARBA" id="ARBA00047818"/>
    </source>
</evidence>
<protein>
    <recommendedName>
        <fullName evidence="10">Kynurenine 3-monooxygenase</fullName>
        <ecNumber evidence="10">1.14.13.9</ecNumber>
    </recommendedName>
    <alternativeName>
        <fullName evidence="10">Kynurenine 3-hydroxylase</fullName>
    </alternativeName>
</protein>
<evidence type="ECO:0000259" key="11">
    <source>
        <dbReference type="Pfam" id="PF01494"/>
    </source>
</evidence>
<sequence length="471" mass="53829">MANLQNGSSKKRLDVVVVGGGLVGSLEALYLAKRGHRVRLYEFREDIRKTPEVRGRSINLALSIRGRTALRDVGLEKHIVESYGIPMYGRRIHRLDGSTYNIPYDANTKQGIYSVGRTYLNSLLLQESESYDNVERFFHHKLIEANLHKGSLTFLKTNTNETVSVTADLIIGADGAYSSVRKAMLKEPLFDFSQKYIEHGYLELCIPADENGGFQMPPNFLHIWPRGEFMMIALPNQDCSWTVTLFMPFIKFKNLDTEEKLLDFFEAYFPDSISLIGRKKLLEDFFGGKPSPLVAIKCRPYNVDNKVLLIGDAAHAVVPFYGQGMNAGFEDCWLLDKLMQKHNDDLSKVLPEFSDTRWEDTFAISDLALYNYVEMRDLVTRPTYLIRKALDDLLSWALPTVWVPLYNSVTFSTMPYSQCVKNRQWQDKILKRAFMILGLSILAGGGYSYKNNNVTSDMILLPIRNIFKKLF</sequence>
<evidence type="ECO:0000256" key="5">
    <source>
        <dbReference type="ARBA" id="ARBA00022857"/>
    </source>
</evidence>
<dbReference type="GO" id="GO:0004502">
    <property type="term" value="F:kynurenine 3-monooxygenase activity"/>
    <property type="evidence" value="ECO:0007669"/>
    <property type="project" value="UniProtKB-UniRule"/>
</dbReference>
<dbReference type="GO" id="GO:0070189">
    <property type="term" value="P:kynurenine metabolic process"/>
    <property type="evidence" value="ECO:0007669"/>
    <property type="project" value="TreeGrafter"/>
</dbReference>
<evidence type="ECO:0000256" key="2">
    <source>
        <dbReference type="ARBA" id="ARBA00022630"/>
    </source>
</evidence>
<evidence type="ECO:0000256" key="1">
    <source>
        <dbReference type="ARBA" id="ARBA00001974"/>
    </source>
</evidence>
<dbReference type="EC" id="1.14.13.9" evidence="10"/>
<keyword evidence="2 10" id="KW-0285">Flavoprotein</keyword>
<dbReference type="PRINTS" id="PR00420">
    <property type="entry name" value="RNGMNOXGNASE"/>
</dbReference>
<dbReference type="EMBL" id="JH668624">
    <property type="protein sequence ID" value="KAG6459521.1"/>
    <property type="molecule type" value="Genomic_DNA"/>
</dbReference>
<evidence type="ECO:0000256" key="3">
    <source>
        <dbReference type="ARBA" id="ARBA00022642"/>
    </source>
</evidence>
<dbReference type="GO" id="GO:0043420">
    <property type="term" value="P:anthranilate metabolic process"/>
    <property type="evidence" value="ECO:0007669"/>
    <property type="project" value="UniProtKB-UniRule"/>
</dbReference>
<keyword evidence="8 10" id="KW-0496">Mitochondrion</keyword>
<name>A0A921ZL29_MANSE</name>
<dbReference type="OrthoDB" id="10053569at2759"/>
<keyword evidence="7 10" id="KW-0503">Monooxygenase</keyword>
<dbReference type="Gene3D" id="3.50.50.60">
    <property type="entry name" value="FAD/NAD(P)-binding domain"/>
    <property type="match status" value="1"/>
</dbReference>
<evidence type="ECO:0000256" key="8">
    <source>
        <dbReference type="ARBA" id="ARBA00023128"/>
    </source>
</evidence>
<dbReference type="GO" id="GO:0006569">
    <property type="term" value="P:L-tryptophan catabolic process"/>
    <property type="evidence" value="ECO:0007669"/>
    <property type="project" value="UniProtKB-UniRule"/>
</dbReference>
<comment type="catalytic activity">
    <reaction evidence="9 10">
        <text>L-kynurenine + NADPH + O2 + H(+) = 3-hydroxy-L-kynurenine + NADP(+) + H2O</text>
        <dbReference type="Rhea" id="RHEA:20545"/>
        <dbReference type="ChEBI" id="CHEBI:15377"/>
        <dbReference type="ChEBI" id="CHEBI:15378"/>
        <dbReference type="ChEBI" id="CHEBI:15379"/>
        <dbReference type="ChEBI" id="CHEBI:57783"/>
        <dbReference type="ChEBI" id="CHEBI:57959"/>
        <dbReference type="ChEBI" id="CHEBI:58125"/>
        <dbReference type="ChEBI" id="CHEBI:58349"/>
        <dbReference type="EC" id="1.14.13.9"/>
    </reaction>
</comment>
<feature type="domain" description="FAD-binding" evidence="11">
    <location>
        <begin position="13"/>
        <end position="335"/>
    </location>
</feature>
<dbReference type="HAMAP" id="MF_01971">
    <property type="entry name" value="Kynurenine_monooxygenase"/>
    <property type="match status" value="1"/>
</dbReference>
<dbReference type="AlphaFoldDB" id="A0A921ZL29"/>
<gene>
    <name evidence="12" type="ORF">O3G_MSEX011423</name>
</gene>